<sequence length="140" mass="15276">MPAANRARRPHMVSIPTPALIEAPAPVTPNVERVLICTFPGCSDVVFPFKDLGLARMHVINTHCKGIMSDVADQHIGVEIGSQSSVSTLKCTYSGCSRLRWPAANRWDAQLHVIRTHCKGRSCDVADVYLALSTLPPDGW</sequence>
<evidence type="ECO:0000313" key="1">
    <source>
        <dbReference type="EMBL" id="EJD32516.1"/>
    </source>
</evidence>
<proteinExistence type="predicted"/>
<name>J0L880_AURST</name>
<dbReference type="Proteomes" id="UP000006514">
    <property type="component" value="Unassembled WGS sequence"/>
</dbReference>
<organism evidence="1 2">
    <name type="scientific">Auricularia subglabra (strain TFB-10046 / SS5)</name>
    <name type="common">White-rot fungus</name>
    <name type="synonym">Auricularia delicata (strain TFB10046)</name>
    <dbReference type="NCBI Taxonomy" id="717982"/>
    <lineage>
        <taxon>Eukaryota</taxon>
        <taxon>Fungi</taxon>
        <taxon>Dikarya</taxon>
        <taxon>Basidiomycota</taxon>
        <taxon>Agaricomycotina</taxon>
        <taxon>Agaricomycetes</taxon>
        <taxon>Auriculariales</taxon>
        <taxon>Auriculariaceae</taxon>
        <taxon>Auricularia</taxon>
    </lineage>
</organism>
<dbReference type="AlphaFoldDB" id="J0L880"/>
<reference evidence="2" key="1">
    <citation type="journal article" date="2012" name="Science">
        <title>The Paleozoic origin of enzymatic lignin decomposition reconstructed from 31 fungal genomes.</title>
        <authorList>
            <person name="Floudas D."/>
            <person name="Binder M."/>
            <person name="Riley R."/>
            <person name="Barry K."/>
            <person name="Blanchette R.A."/>
            <person name="Henrissat B."/>
            <person name="Martinez A.T."/>
            <person name="Otillar R."/>
            <person name="Spatafora J.W."/>
            <person name="Yadav J.S."/>
            <person name="Aerts A."/>
            <person name="Benoit I."/>
            <person name="Boyd A."/>
            <person name="Carlson A."/>
            <person name="Copeland A."/>
            <person name="Coutinho P.M."/>
            <person name="de Vries R.P."/>
            <person name="Ferreira P."/>
            <person name="Findley K."/>
            <person name="Foster B."/>
            <person name="Gaskell J."/>
            <person name="Glotzer D."/>
            <person name="Gorecki P."/>
            <person name="Heitman J."/>
            <person name="Hesse C."/>
            <person name="Hori C."/>
            <person name="Igarashi K."/>
            <person name="Jurgens J.A."/>
            <person name="Kallen N."/>
            <person name="Kersten P."/>
            <person name="Kohler A."/>
            <person name="Kuees U."/>
            <person name="Kumar T.K.A."/>
            <person name="Kuo A."/>
            <person name="LaButti K."/>
            <person name="Larrondo L.F."/>
            <person name="Lindquist E."/>
            <person name="Ling A."/>
            <person name="Lombard V."/>
            <person name="Lucas S."/>
            <person name="Lundell T."/>
            <person name="Martin R."/>
            <person name="McLaughlin D.J."/>
            <person name="Morgenstern I."/>
            <person name="Morin E."/>
            <person name="Murat C."/>
            <person name="Nagy L.G."/>
            <person name="Nolan M."/>
            <person name="Ohm R.A."/>
            <person name="Patyshakuliyeva A."/>
            <person name="Rokas A."/>
            <person name="Ruiz-Duenas F.J."/>
            <person name="Sabat G."/>
            <person name="Salamov A."/>
            <person name="Samejima M."/>
            <person name="Schmutz J."/>
            <person name="Slot J.C."/>
            <person name="St John F."/>
            <person name="Stenlid J."/>
            <person name="Sun H."/>
            <person name="Sun S."/>
            <person name="Syed K."/>
            <person name="Tsang A."/>
            <person name="Wiebenga A."/>
            <person name="Young D."/>
            <person name="Pisabarro A."/>
            <person name="Eastwood D.C."/>
            <person name="Martin F."/>
            <person name="Cullen D."/>
            <person name="Grigoriev I.V."/>
            <person name="Hibbett D.S."/>
        </authorList>
    </citation>
    <scope>NUCLEOTIDE SEQUENCE [LARGE SCALE GENOMIC DNA]</scope>
    <source>
        <strain evidence="2">TFB10046</strain>
    </source>
</reference>
<gene>
    <name evidence="1" type="ORF">AURDEDRAFT_178403</name>
</gene>
<dbReference type="KEGG" id="adl:AURDEDRAFT_178403"/>
<keyword evidence="2" id="KW-1185">Reference proteome</keyword>
<evidence type="ECO:0000313" key="2">
    <source>
        <dbReference type="Proteomes" id="UP000006514"/>
    </source>
</evidence>
<accession>J0L880</accession>
<dbReference type="InParanoid" id="J0L880"/>
<protein>
    <submittedName>
        <fullName evidence="1">Uncharacterized protein</fullName>
    </submittedName>
</protein>
<dbReference type="EMBL" id="JH688895">
    <property type="protein sequence ID" value="EJD32516.1"/>
    <property type="molecule type" value="Genomic_DNA"/>
</dbReference>